<dbReference type="GO" id="GO:0005739">
    <property type="term" value="C:mitochondrion"/>
    <property type="evidence" value="ECO:0007669"/>
    <property type="project" value="TreeGrafter"/>
</dbReference>
<evidence type="ECO:0000256" key="15">
    <source>
        <dbReference type="ARBA" id="ARBA00023014"/>
    </source>
</evidence>
<dbReference type="Pfam" id="PF00355">
    <property type="entry name" value="Rieske"/>
    <property type="match status" value="1"/>
</dbReference>
<evidence type="ECO:0000256" key="13">
    <source>
        <dbReference type="ARBA" id="ARBA00023002"/>
    </source>
</evidence>
<evidence type="ECO:0000256" key="1">
    <source>
        <dbReference type="ARBA" id="ARBA00004141"/>
    </source>
</evidence>
<evidence type="ECO:0000313" key="21">
    <source>
        <dbReference type="Proteomes" id="UP001187343"/>
    </source>
</evidence>
<evidence type="ECO:0000256" key="7">
    <source>
        <dbReference type="ARBA" id="ARBA00022692"/>
    </source>
</evidence>
<dbReference type="PROSITE" id="PS01346">
    <property type="entry name" value="CLAUDIN"/>
    <property type="match status" value="1"/>
</dbReference>
<evidence type="ECO:0000256" key="14">
    <source>
        <dbReference type="ARBA" id="ARBA00023004"/>
    </source>
</evidence>
<evidence type="ECO:0000256" key="10">
    <source>
        <dbReference type="ARBA" id="ARBA00022827"/>
    </source>
</evidence>
<organism evidence="20 21">
    <name type="scientific">Cirrhinus molitorella</name>
    <name type="common">mud carp</name>
    <dbReference type="NCBI Taxonomy" id="172907"/>
    <lineage>
        <taxon>Eukaryota</taxon>
        <taxon>Metazoa</taxon>
        <taxon>Chordata</taxon>
        <taxon>Craniata</taxon>
        <taxon>Vertebrata</taxon>
        <taxon>Euteleostomi</taxon>
        <taxon>Actinopterygii</taxon>
        <taxon>Neopterygii</taxon>
        <taxon>Teleostei</taxon>
        <taxon>Ostariophysi</taxon>
        <taxon>Cypriniformes</taxon>
        <taxon>Cyprinidae</taxon>
        <taxon>Labeoninae</taxon>
        <taxon>Labeonini</taxon>
        <taxon>Cirrhinus</taxon>
    </lineage>
</organism>
<dbReference type="AlphaFoldDB" id="A0AA88QA57"/>
<dbReference type="GO" id="GO:0046872">
    <property type="term" value="F:metal ion binding"/>
    <property type="evidence" value="ECO:0007669"/>
    <property type="project" value="UniProtKB-KW"/>
</dbReference>
<dbReference type="PRINTS" id="PR00469">
    <property type="entry name" value="PNDRDTASEII"/>
</dbReference>
<dbReference type="InterPro" id="IPR036922">
    <property type="entry name" value="Rieske_2Fe-2S_sf"/>
</dbReference>
<dbReference type="Gene3D" id="3.50.50.60">
    <property type="entry name" value="FAD/NAD(P)-binding domain"/>
    <property type="match status" value="2"/>
</dbReference>
<dbReference type="PANTHER" id="PTHR43557">
    <property type="entry name" value="APOPTOSIS-INDUCING FACTOR 1"/>
    <property type="match status" value="1"/>
</dbReference>
<feature type="transmembrane region" description="Helical" evidence="18">
    <location>
        <begin position="78"/>
        <end position="105"/>
    </location>
</feature>
<feature type="domain" description="Rieske" evidence="19">
    <location>
        <begin position="292"/>
        <end position="387"/>
    </location>
</feature>
<dbReference type="GO" id="GO:0097194">
    <property type="term" value="P:execution phase of apoptosis"/>
    <property type="evidence" value="ECO:0007669"/>
    <property type="project" value="TreeGrafter"/>
</dbReference>
<keyword evidence="15" id="KW-0411">Iron-sulfur</keyword>
<dbReference type="Gene3D" id="3.30.390.30">
    <property type="match status" value="1"/>
</dbReference>
<keyword evidence="11" id="KW-0965">Cell junction</keyword>
<comment type="subcellular location">
    <subcellularLocation>
        <location evidence="2">Cell junction</location>
        <location evidence="2">Tight junction</location>
    </subcellularLocation>
    <subcellularLocation>
        <location evidence="1">Membrane</location>
        <topology evidence="1">Multi-pass membrane protein</topology>
    </subcellularLocation>
</comment>
<dbReference type="Pfam" id="PF07992">
    <property type="entry name" value="Pyr_redox_2"/>
    <property type="match status" value="1"/>
</dbReference>
<dbReference type="Gene3D" id="1.20.140.150">
    <property type="match status" value="1"/>
</dbReference>
<dbReference type="CDD" id="cd03478">
    <property type="entry name" value="Rieske_AIFL_N"/>
    <property type="match status" value="1"/>
</dbReference>
<dbReference type="InterPro" id="IPR036188">
    <property type="entry name" value="FAD/NAD-bd_sf"/>
</dbReference>
<dbReference type="InterPro" id="IPR004031">
    <property type="entry name" value="PMP22/EMP/MP20/Claudin"/>
</dbReference>
<dbReference type="PRINTS" id="PR00368">
    <property type="entry name" value="FADPNR"/>
</dbReference>
<keyword evidence="14" id="KW-0408">Iron</keyword>
<dbReference type="Proteomes" id="UP001187343">
    <property type="component" value="Unassembled WGS sequence"/>
</dbReference>
<accession>A0AA88QA57</accession>
<evidence type="ECO:0000256" key="11">
    <source>
        <dbReference type="ARBA" id="ARBA00022949"/>
    </source>
</evidence>
<dbReference type="SUPFAM" id="SSF51905">
    <property type="entry name" value="FAD/NAD(P)-binding domain"/>
    <property type="match status" value="1"/>
</dbReference>
<dbReference type="Gene3D" id="2.102.10.10">
    <property type="entry name" value="Rieske [2Fe-2S] iron-sulphur domain"/>
    <property type="match status" value="1"/>
</dbReference>
<dbReference type="InterPro" id="IPR016156">
    <property type="entry name" value="FAD/NAD-linked_Rdtase_dimer_sf"/>
</dbReference>
<evidence type="ECO:0000256" key="16">
    <source>
        <dbReference type="ARBA" id="ARBA00023136"/>
    </source>
</evidence>
<evidence type="ECO:0000256" key="17">
    <source>
        <dbReference type="SAM" id="MobiDB-lite"/>
    </source>
</evidence>
<keyword evidence="21" id="KW-1185">Reference proteome</keyword>
<evidence type="ECO:0000256" key="18">
    <source>
        <dbReference type="SAM" id="Phobius"/>
    </source>
</evidence>
<dbReference type="GO" id="GO:0016020">
    <property type="term" value="C:membrane"/>
    <property type="evidence" value="ECO:0007669"/>
    <property type="project" value="UniProtKB-SubCell"/>
</dbReference>
<dbReference type="Pfam" id="PF14759">
    <property type="entry name" value="Reductase_C"/>
    <property type="match status" value="1"/>
</dbReference>
<dbReference type="PANTHER" id="PTHR43557:SF8">
    <property type="entry name" value="APOPTOSIS-INDUCING FACTOR 3"/>
    <property type="match status" value="1"/>
</dbReference>
<sequence>MVLFTTKFVQRASLFVSFGGLVTTIITTFLPLWKTMNSDLNEMENWYEGLWHMCIYTEEVGIHCKAFESFLALPLDTLASRVLMCISIATGFLGVAAAFFGLQGVDIGTGRERMKRTLLILGGVFILVSGITTLAPVSLMAYIMVVKFWDENLPDVMPRWEYGEAMFSAWFAGLLPNHTPCSAASTSSRPSGPPCVSDWPSPANTHPGLPSHRATWLHSGPTMGGCLSKPKPVEVKVELSLLDKEKEVDLMSPNGKASPFSECRPNGSLGHCSDEDSMTLRPQRKHRDYIEASVCHVKDLENGQMREVDLGAGRALLIKEHGEFFAMGHKCPHYGAPLVKGVLSKGRVRCPWHGACFNITTGDIEDFPGLDSLPTFQVRVEKEKVIIRANKQALQTQRRSKAMSKCSAVINSSTGFSHVLIIGSGPAGLVCAETLRQEGFTDRIVMCTMDKHLPYDRPKLSKCLESTAEQLQLRSSDFFQTHDIEILLEKEVVSVDVKTRTVTFRDGFKMEYRKLFIATGSRPKPLSYKGKDVGNVFHLRTPEDANSIATLASSKNAVIVGTSFIGMEVAAALTDKAHSVSVIGIEAVPFRKALGEKVGKALMKLFESNRVKFYMLNEVWEMRGHNGQLKEVVLKSGKVLRADVCVIGIGSSPATAFLKQSGVHMDSKGFIPVNKTMQTNIDGVFAGGDVVMFPLALRSNKKVNIPHWQMAHVQGRVAALSMMGKASDIKTVPYFWTAMFGKSIRYAGYGDGFDDVVIQGDLDELKFVAFYTKSEEVVAVASMNYDPIVSRVAEVFGSGKTIRKRDVE</sequence>
<evidence type="ECO:0000256" key="8">
    <source>
        <dbReference type="ARBA" id="ARBA00022714"/>
    </source>
</evidence>
<evidence type="ECO:0000256" key="6">
    <source>
        <dbReference type="ARBA" id="ARBA00022630"/>
    </source>
</evidence>
<name>A0AA88QA57_9TELE</name>
<dbReference type="FunFam" id="2.102.10.10:FF:000003">
    <property type="entry name" value="apoptosis-inducing factor 3 isoform X2"/>
    <property type="match status" value="1"/>
</dbReference>
<dbReference type="FunFam" id="3.30.390.30:FF:000011">
    <property type="entry name" value="Apoptosis-inducing factor, mitochondrion-associated, 3"/>
    <property type="match status" value="1"/>
</dbReference>
<dbReference type="InterPro" id="IPR017974">
    <property type="entry name" value="Claudin_CS"/>
</dbReference>
<dbReference type="InterPro" id="IPR023753">
    <property type="entry name" value="FAD/NAD-binding_dom"/>
</dbReference>
<keyword evidence="6" id="KW-0285">Flavoprotein</keyword>
<dbReference type="InterPro" id="IPR017941">
    <property type="entry name" value="Rieske_2Fe-2S"/>
</dbReference>
<evidence type="ECO:0000256" key="9">
    <source>
        <dbReference type="ARBA" id="ARBA00022723"/>
    </source>
</evidence>
<evidence type="ECO:0000256" key="12">
    <source>
        <dbReference type="ARBA" id="ARBA00022989"/>
    </source>
</evidence>
<keyword evidence="13" id="KW-0560">Oxidoreductase</keyword>
<evidence type="ECO:0000259" key="19">
    <source>
        <dbReference type="PROSITE" id="PS51296"/>
    </source>
</evidence>
<dbReference type="InterPro" id="IPR050446">
    <property type="entry name" value="FAD-oxidoreductase/Apoptosis"/>
</dbReference>
<comment type="similarity">
    <text evidence="4">Belongs to the claudin family.</text>
</comment>
<dbReference type="Pfam" id="PF00822">
    <property type="entry name" value="PMP22_Claudin"/>
    <property type="match status" value="1"/>
</dbReference>
<evidence type="ECO:0000256" key="2">
    <source>
        <dbReference type="ARBA" id="ARBA00004435"/>
    </source>
</evidence>
<dbReference type="InterPro" id="IPR028202">
    <property type="entry name" value="Reductase_C"/>
</dbReference>
<keyword evidence="5" id="KW-0796">Tight junction</keyword>
<dbReference type="GO" id="GO:0051537">
    <property type="term" value="F:2 iron, 2 sulfur cluster binding"/>
    <property type="evidence" value="ECO:0007669"/>
    <property type="project" value="UniProtKB-KW"/>
</dbReference>
<evidence type="ECO:0000256" key="3">
    <source>
        <dbReference type="ARBA" id="ARBA00006442"/>
    </source>
</evidence>
<reference evidence="20" key="1">
    <citation type="submission" date="2023-08" db="EMBL/GenBank/DDBJ databases">
        <title>Chromosome-level Genome Assembly of mud carp (Cirrhinus molitorella).</title>
        <authorList>
            <person name="Liu H."/>
        </authorList>
    </citation>
    <scope>NUCLEOTIDE SEQUENCE</scope>
    <source>
        <strain evidence="20">Prfri</strain>
        <tissue evidence="20">Muscle</tissue>
    </source>
</reference>
<feature type="region of interest" description="Disordered" evidence="17">
    <location>
        <begin position="182"/>
        <end position="212"/>
    </location>
</feature>
<dbReference type="SUPFAM" id="SSF50022">
    <property type="entry name" value="ISP domain"/>
    <property type="match status" value="1"/>
</dbReference>
<evidence type="ECO:0000256" key="4">
    <source>
        <dbReference type="ARBA" id="ARBA00008295"/>
    </source>
</evidence>
<dbReference type="GO" id="GO:0005923">
    <property type="term" value="C:bicellular tight junction"/>
    <property type="evidence" value="ECO:0007669"/>
    <property type="project" value="UniProtKB-SubCell"/>
</dbReference>
<keyword evidence="16 18" id="KW-0472">Membrane</keyword>
<dbReference type="SUPFAM" id="SSF55424">
    <property type="entry name" value="FAD/NAD-linked reductases, dimerisation (C-terminal) domain"/>
    <property type="match status" value="1"/>
</dbReference>
<protein>
    <recommendedName>
        <fullName evidence="19">Rieske domain-containing protein</fullName>
    </recommendedName>
</protein>
<evidence type="ECO:0000313" key="20">
    <source>
        <dbReference type="EMBL" id="KAK2910990.1"/>
    </source>
</evidence>
<dbReference type="GO" id="GO:0016651">
    <property type="term" value="F:oxidoreductase activity, acting on NAD(P)H"/>
    <property type="evidence" value="ECO:0007669"/>
    <property type="project" value="TreeGrafter"/>
</dbReference>
<keyword evidence="7 18" id="KW-0812">Transmembrane</keyword>
<gene>
    <name evidence="20" type="ORF">Q8A67_003123</name>
</gene>
<keyword evidence="12 18" id="KW-1133">Transmembrane helix</keyword>
<comment type="caution">
    <text evidence="20">The sequence shown here is derived from an EMBL/GenBank/DDBJ whole genome shotgun (WGS) entry which is preliminary data.</text>
</comment>
<keyword evidence="8" id="KW-0001">2Fe-2S</keyword>
<evidence type="ECO:0000256" key="5">
    <source>
        <dbReference type="ARBA" id="ARBA00022427"/>
    </source>
</evidence>
<feature type="transmembrane region" description="Helical" evidence="18">
    <location>
        <begin position="12"/>
        <end position="33"/>
    </location>
</feature>
<proteinExistence type="inferred from homology"/>
<dbReference type="EMBL" id="JAUYZG010000003">
    <property type="protein sequence ID" value="KAK2910990.1"/>
    <property type="molecule type" value="Genomic_DNA"/>
</dbReference>
<keyword evidence="9" id="KW-0479">Metal-binding</keyword>
<dbReference type="PROSITE" id="PS51296">
    <property type="entry name" value="RIESKE"/>
    <property type="match status" value="1"/>
</dbReference>
<comment type="similarity">
    <text evidence="3">Belongs to the FAD-dependent oxidoreductase family.</text>
</comment>
<keyword evidence="10" id="KW-0274">FAD</keyword>
<feature type="transmembrane region" description="Helical" evidence="18">
    <location>
        <begin position="117"/>
        <end position="145"/>
    </location>
</feature>